<feature type="region of interest" description="Disordered" evidence="1">
    <location>
        <begin position="310"/>
        <end position="336"/>
    </location>
</feature>
<protein>
    <submittedName>
        <fullName evidence="2">Uncharacterized protein</fullName>
    </submittedName>
</protein>
<dbReference type="EMBL" id="BLKM01000403">
    <property type="protein sequence ID" value="GFG33085.1"/>
    <property type="molecule type" value="Genomic_DNA"/>
</dbReference>
<evidence type="ECO:0000313" key="3">
    <source>
        <dbReference type="Proteomes" id="UP000502823"/>
    </source>
</evidence>
<comment type="caution">
    <text evidence="2">The sequence shown here is derived from an EMBL/GenBank/DDBJ whole genome shotgun (WGS) entry which is preliminary data.</text>
</comment>
<evidence type="ECO:0000256" key="1">
    <source>
        <dbReference type="SAM" id="MobiDB-lite"/>
    </source>
</evidence>
<evidence type="ECO:0000313" key="2">
    <source>
        <dbReference type="EMBL" id="GFG33085.1"/>
    </source>
</evidence>
<name>A0A6L2PRK3_COPFO</name>
<feature type="region of interest" description="Disordered" evidence="1">
    <location>
        <begin position="1"/>
        <end position="24"/>
    </location>
</feature>
<keyword evidence="3" id="KW-1185">Reference proteome</keyword>
<organism evidence="2 3">
    <name type="scientific">Coptotermes formosanus</name>
    <name type="common">Formosan subterranean termite</name>
    <dbReference type="NCBI Taxonomy" id="36987"/>
    <lineage>
        <taxon>Eukaryota</taxon>
        <taxon>Metazoa</taxon>
        <taxon>Ecdysozoa</taxon>
        <taxon>Arthropoda</taxon>
        <taxon>Hexapoda</taxon>
        <taxon>Insecta</taxon>
        <taxon>Pterygota</taxon>
        <taxon>Neoptera</taxon>
        <taxon>Polyneoptera</taxon>
        <taxon>Dictyoptera</taxon>
        <taxon>Blattodea</taxon>
        <taxon>Blattoidea</taxon>
        <taxon>Termitoidae</taxon>
        <taxon>Rhinotermitidae</taxon>
        <taxon>Coptotermes</taxon>
    </lineage>
</organism>
<dbReference type="AlphaFoldDB" id="A0A6L2PRK3"/>
<dbReference type="InParanoid" id="A0A6L2PRK3"/>
<dbReference type="Proteomes" id="UP000502823">
    <property type="component" value="Unassembled WGS sequence"/>
</dbReference>
<sequence>MSSGEHDAEDLQPWNVPRRSPSLQPCVTPSVPEVSLVFGNVPWANARTSTTAGYGTLGYLRHEPNLQERWNVGSNIGRVRDLAVLNCGSDQSYREEENKLLPHSSHKPVVISGVTKLDHFHSSNTNVMRDNRNIESEVITNSKRAFLPRTFSNKCNTINKNKDSHGAQQNCFSYDNSVSNRKHDRFPNQHNISPKTNVNSESDRGTWTDVNGQRNVDGFAYHVRPGGNKCRMEKDNYKRHQKKINSEVKCSSGAENLGENGCYFNKEQSPSYQQVTCLSAEPQEITKVECSACIQDSVTNEHKGLFLSPPRSSFSCEQDKDRHIRPSSGPDLRHQNQFPLHFLTPNTGNHDLETRTDGMYTRNQIQPTNIINYSEGADGSQGQLVKVKELGSQDKSLSDLYSLVHLQNEQLKHLQAQVDTLLLTTEKNDSVFTSPCVGIQSVKKSVTMVDESTQTMVADMHHEVAVSTDPRPVVSVGIMASFTDTADLQQPQETKKVDCYNTRPRLSNKLC</sequence>
<gene>
    <name evidence="2" type="ORF">Cfor_12109</name>
</gene>
<accession>A0A6L2PRK3</accession>
<proteinExistence type="predicted"/>
<reference evidence="3" key="1">
    <citation type="submission" date="2020-01" db="EMBL/GenBank/DDBJ databases">
        <title>Draft genome sequence of the Termite Coptotermes fromosanus.</title>
        <authorList>
            <person name="Itakura S."/>
            <person name="Yosikawa Y."/>
            <person name="Umezawa K."/>
        </authorList>
    </citation>
    <scope>NUCLEOTIDE SEQUENCE [LARGE SCALE GENOMIC DNA]</scope>
</reference>